<dbReference type="Proteomes" id="UP000218785">
    <property type="component" value="Chromosome"/>
</dbReference>
<dbReference type="InterPro" id="IPR009717">
    <property type="entry name" value="Mo-dep_Nase_C"/>
</dbReference>
<dbReference type="InterPro" id="IPR029024">
    <property type="entry name" value="TerB-like"/>
</dbReference>
<proteinExistence type="predicted"/>
<accession>A0A1Z4N7L8</accession>
<evidence type="ECO:0000259" key="1">
    <source>
        <dbReference type="Pfam" id="PF05099"/>
    </source>
</evidence>
<dbReference type="RefSeq" id="WP_045868202.1">
    <property type="nucleotide sequence ID" value="NZ_CAWNJS010000001.1"/>
</dbReference>
<dbReference type="Pfam" id="PF06967">
    <property type="entry name" value="Mo-nitro_C"/>
    <property type="match status" value="1"/>
</dbReference>
<name>A0A1Z4N7L8_9CYAN</name>
<dbReference type="AlphaFoldDB" id="A0A1Z4N7L8"/>
<dbReference type="Gene3D" id="1.10.3680.10">
    <property type="entry name" value="TerB-like"/>
    <property type="match status" value="1"/>
</dbReference>
<evidence type="ECO:0000259" key="2">
    <source>
        <dbReference type="Pfam" id="PF06967"/>
    </source>
</evidence>
<feature type="domain" description="Co-chaperone DjlA N-terminal" evidence="1">
    <location>
        <begin position="64"/>
        <end position="118"/>
    </location>
</feature>
<evidence type="ECO:0000313" key="3">
    <source>
        <dbReference type="EMBL" id="BAZ01707.1"/>
    </source>
</evidence>
<dbReference type="CDD" id="cd07177">
    <property type="entry name" value="terB_like"/>
    <property type="match status" value="1"/>
</dbReference>
<dbReference type="EMBL" id="AP018248">
    <property type="protein sequence ID" value="BAZ01707.1"/>
    <property type="molecule type" value="Genomic_DNA"/>
</dbReference>
<reference evidence="3 4" key="1">
    <citation type="submission" date="2017-06" db="EMBL/GenBank/DDBJ databases">
        <title>Genome sequencing of cyanobaciteial culture collection at National Institute for Environmental Studies (NIES).</title>
        <authorList>
            <person name="Hirose Y."/>
            <person name="Shimura Y."/>
            <person name="Fujisawa T."/>
            <person name="Nakamura Y."/>
            <person name="Kawachi M."/>
        </authorList>
    </citation>
    <scope>NUCLEOTIDE SEQUENCE [LARGE SCALE GENOMIC DNA]</scope>
    <source>
        <strain evidence="3 4">NIES-37</strain>
    </source>
</reference>
<dbReference type="InterPro" id="IPR007791">
    <property type="entry name" value="DjlA_N"/>
</dbReference>
<evidence type="ECO:0000313" key="4">
    <source>
        <dbReference type="Proteomes" id="UP000218785"/>
    </source>
</evidence>
<keyword evidence="4" id="KW-1185">Reference proteome</keyword>
<feature type="domain" description="Mo-dependent nitrogenase C-terminal" evidence="2">
    <location>
        <begin position="156"/>
        <end position="237"/>
    </location>
</feature>
<sequence>MKSVVQSPYSSEQVAVWLRGLLTIAWADGNFDPHEQQLIASITEEELAPGIQFDSLEVITPEELAKTLGKGTAAAENFLRTAVMVAIADGTYSPSEDQVLQELCHALGQPKDLIEALRHTLEHIDDVDPVESFLQREASANPSLTIAPYAPPQDALTPLRDWMDGLDIEDPRVARFLCKMIPSQCPFERDVKLFGRKIVHIPPLCKINPLYEQMVGLRFRALSYLADECGEDVSPYI</sequence>
<protein>
    <submittedName>
        <fullName evidence="3">Mo-dependent nitrogenase-like protein</fullName>
    </submittedName>
</protein>
<dbReference type="SUPFAM" id="SSF158682">
    <property type="entry name" value="TerB-like"/>
    <property type="match status" value="1"/>
</dbReference>
<gene>
    <name evidence="3" type="ORF">NIES37_57120</name>
</gene>
<dbReference type="KEGG" id="ttq:NIES37_57120"/>
<organism evidence="3 4">
    <name type="scientific">Tolypothrix tenuis PCC 7101</name>
    <dbReference type="NCBI Taxonomy" id="231146"/>
    <lineage>
        <taxon>Bacteria</taxon>
        <taxon>Bacillati</taxon>
        <taxon>Cyanobacteriota</taxon>
        <taxon>Cyanophyceae</taxon>
        <taxon>Nostocales</taxon>
        <taxon>Tolypothrichaceae</taxon>
        <taxon>Tolypothrix</taxon>
    </lineage>
</organism>
<dbReference type="Pfam" id="PF05099">
    <property type="entry name" value="TerB"/>
    <property type="match status" value="1"/>
</dbReference>